<accession>A0AAU9D010</accession>
<evidence type="ECO:0000313" key="2">
    <source>
        <dbReference type="EMBL" id="BDR58026.1"/>
    </source>
</evidence>
<evidence type="ECO:0008006" key="4">
    <source>
        <dbReference type="Google" id="ProtNLM"/>
    </source>
</evidence>
<reference evidence="2 3" key="1">
    <citation type="journal article" date="2023" name="Microbiol. Spectr.">
        <title>Symbiosis of Carpenter Bees with Uncharacterized Lactic Acid Bacteria Showing NAD Auxotrophy.</title>
        <authorList>
            <person name="Kawasaki S."/>
            <person name="Ozawa K."/>
            <person name="Mori T."/>
            <person name="Yamamoto A."/>
            <person name="Ito M."/>
            <person name="Ohkuma M."/>
            <person name="Sakamoto M."/>
            <person name="Matsutani M."/>
        </authorList>
    </citation>
    <scope>NUCLEOTIDE SEQUENCE [LARGE SCALE GENOMIC DNA]</scope>
    <source>
        <strain evidence="2 3">XA3</strain>
    </source>
</reference>
<feature type="transmembrane region" description="Helical" evidence="1">
    <location>
        <begin position="41"/>
        <end position="58"/>
    </location>
</feature>
<feature type="transmembrane region" description="Helical" evidence="1">
    <location>
        <begin position="12"/>
        <end position="29"/>
    </location>
</feature>
<dbReference type="InterPro" id="IPR021560">
    <property type="entry name" value="DUF3021"/>
</dbReference>
<gene>
    <name evidence="2" type="ORF">XA3_04670</name>
</gene>
<name>A0AAU9D010_9LACO</name>
<protein>
    <recommendedName>
        <fullName evidence="4">DUF3021 domain-containing protein</fullName>
    </recommendedName>
</protein>
<dbReference type="Proteomes" id="UP001321861">
    <property type="component" value="Chromosome"/>
</dbReference>
<dbReference type="RefSeq" id="WP_317635948.1">
    <property type="nucleotide sequence ID" value="NZ_AP026802.1"/>
</dbReference>
<organism evidence="2 3">
    <name type="scientific">Xylocopilactobacillus apicola</name>
    <dbReference type="NCBI Taxonomy" id="2932184"/>
    <lineage>
        <taxon>Bacteria</taxon>
        <taxon>Bacillati</taxon>
        <taxon>Bacillota</taxon>
        <taxon>Bacilli</taxon>
        <taxon>Lactobacillales</taxon>
        <taxon>Lactobacillaceae</taxon>
        <taxon>Xylocopilactobacillus</taxon>
    </lineage>
</organism>
<evidence type="ECO:0000313" key="3">
    <source>
        <dbReference type="Proteomes" id="UP001321861"/>
    </source>
</evidence>
<proteinExistence type="predicted"/>
<feature type="transmembrane region" description="Helical" evidence="1">
    <location>
        <begin position="98"/>
        <end position="120"/>
    </location>
</feature>
<dbReference type="Pfam" id="PF11457">
    <property type="entry name" value="DUF3021"/>
    <property type="match status" value="1"/>
</dbReference>
<dbReference type="AlphaFoldDB" id="A0AAU9D010"/>
<dbReference type="KEGG" id="xap:XA3_04670"/>
<evidence type="ECO:0000256" key="1">
    <source>
        <dbReference type="SAM" id="Phobius"/>
    </source>
</evidence>
<feature type="transmembrane region" description="Helical" evidence="1">
    <location>
        <begin position="65"/>
        <end position="86"/>
    </location>
</feature>
<keyword evidence="3" id="KW-1185">Reference proteome</keyword>
<sequence>MKKICAKILRYLLIGTGFGSVSYLLIITFRIQPDLPTVKNTLSILVMSMLIGLVSLIFEVDRISFLLELLVHFCATLTLVIAMVIFNGWGDYIFPRPGFWLLFLGIYGAVWFVISLNLRINAQEMNEQLRKKRSNDF</sequence>
<keyword evidence="1" id="KW-0812">Transmembrane</keyword>
<keyword evidence="1" id="KW-1133">Transmembrane helix</keyword>
<dbReference type="EMBL" id="AP026802">
    <property type="protein sequence ID" value="BDR58026.1"/>
    <property type="molecule type" value="Genomic_DNA"/>
</dbReference>
<keyword evidence="1" id="KW-0472">Membrane</keyword>